<dbReference type="EMBL" id="CP005757">
    <property type="protein sequence ID" value="AHH11536.1"/>
    <property type="molecule type" value="Genomic_DNA"/>
</dbReference>
<gene>
    <name evidence="1" type="ORF">BCO_0129705</name>
</gene>
<accession>W5T2I3</accession>
<dbReference type="Pfam" id="PF02414">
    <property type="entry name" value="Borrelia_orfA"/>
    <property type="match status" value="1"/>
</dbReference>
<dbReference type="HOGENOM" id="CLU_066594_1_0_12"/>
<geneLocation type="plasmid" evidence="1">
    <name>unnamed</name>
</geneLocation>
<name>W5T2I3_9SPIR</name>
<sequence length="236" mass="28619">MQLIKKYINTYKHKLILLRSTLNYMDLQYRRYTPKCHFKPNILYLILYLKLEKNNIIKVCKVIKRIEGFIKNDIYEEINGTISIRKKLERKRKVLNKILDETKTSLKDKGYGSKQLEKQIKKVYEQYKHKSHFIIENDKYNDLEKIIKKIKNVQTSLKEEENIRNNIFNILLEQLRHKVNIDILIPIPILRDYLNKQSKLTHNTIFNNYYYYELLKTMENGKTIYLGTEKLKRISI</sequence>
<dbReference type="RefSeq" id="WP_025408783.1">
    <property type="nucleotide sequence ID" value="NZ_CP005757.1"/>
</dbReference>
<proteinExistence type="predicted"/>
<reference evidence="1" key="1">
    <citation type="submission" date="2013-04" db="EMBL/GenBank/DDBJ databases">
        <title>Comparative Genomics of Relapsing Fever Spirochetes.</title>
        <authorList>
            <person name="Schwan T.G."/>
            <person name="Raffel S.J."/>
            <person name="Porcella S.F."/>
            <person name="Martens C.A."/>
            <person name="Bruno D.P."/>
            <person name="Ricklefs S.M."/>
            <person name="Barbian K.B."/>
        </authorList>
    </citation>
    <scope>NUCLEOTIDE SEQUENCE</scope>
    <source>
        <strain evidence="1">Co53</strain>
        <plasmid evidence="1">unnamed</plasmid>
    </source>
</reference>
<dbReference type="AlphaFoldDB" id="W5T2I3"/>
<organism evidence="1">
    <name type="scientific">Borrelia coriaceae ATCC 43381</name>
    <dbReference type="NCBI Taxonomy" id="1408429"/>
    <lineage>
        <taxon>Bacteria</taxon>
        <taxon>Pseudomonadati</taxon>
        <taxon>Spirochaetota</taxon>
        <taxon>Spirochaetia</taxon>
        <taxon>Spirochaetales</taxon>
        <taxon>Borreliaceae</taxon>
        <taxon>Borrelia</taxon>
    </lineage>
</organism>
<keyword evidence="1" id="KW-0614">Plasmid</keyword>
<evidence type="ECO:0000313" key="1">
    <source>
        <dbReference type="EMBL" id="AHH11536.1"/>
    </source>
</evidence>
<dbReference type="InterPro" id="IPR003459">
    <property type="entry name" value="Borrelia_plasmid_OrfA"/>
</dbReference>
<protein>
    <submittedName>
        <fullName evidence="1">Uncharacterized protein</fullName>
    </submittedName>
</protein>